<feature type="compositionally biased region" description="Basic and acidic residues" evidence="1">
    <location>
        <begin position="80"/>
        <end position="97"/>
    </location>
</feature>
<name>C4JC19_MAIZE</name>
<dbReference type="AlphaFoldDB" id="C4JC19"/>
<organism evidence="2">
    <name type="scientific">Zea mays</name>
    <name type="common">Maize</name>
    <dbReference type="NCBI Taxonomy" id="4577"/>
    <lineage>
        <taxon>Eukaryota</taxon>
        <taxon>Viridiplantae</taxon>
        <taxon>Streptophyta</taxon>
        <taxon>Embryophyta</taxon>
        <taxon>Tracheophyta</taxon>
        <taxon>Spermatophyta</taxon>
        <taxon>Magnoliopsida</taxon>
        <taxon>Liliopsida</taxon>
        <taxon>Poales</taxon>
        <taxon>Poaceae</taxon>
        <taxon>PACMAD clade</taxon>
        <taxon>Panicoideae</taxon>
        <taxon>Andropogonodae</taxon>
        <taxon>Andropogoneae</taxon>
        <taxon>Tripsacinae</taxon>
        <taxon>Zea</taxon>
    </lineage>
</organism>
<feature type="compositionally biased region" description="Basic residues" evidence="1">
    <location>
        <begin position="145"/>
        <end position="155"/>
    </location>
</feature>
<accession>C4JC19</accession>
<feature type="region of interest" description="Disordered" evidence="1">
    <location>
        <begin position="1"/>
        <end position="155"/>
    </location>
</feature>
<sequence length="240" mass="26953">MRRRHAGSPRRAGHNPACPLPDRAEGPGPHDAAGVDAAGRDRAAPDVPGRVAAAERDAAHRGGRAQPEPGLLRLRVGGPHGRDLPRRPGRGRGDRARPRAQPRRRQRQPRAHAPGRPLRRGPRPAGRRRRGRRRRAPGQHQDPRRGRHLRRLQAPRRRLLRLHLRLRRPRDAGALPAVPRPHQALAGLVGCWLLRTRHVERAAVRTCRLPRRASPLACALLFCFASLSRPRRCLVTVRYD</sequence>
<feature type="compositionally biased region" description="Basic residues" evidence="1">
    <location>
        <begin position="117"/>
        <end position="137"/>
    </location>
</feature>
<evidence type="ECO:0000313" key="2">
    <source>
        <dbReference type="EMBL" id="ACR38719.1"/>
    </source>
</evidence>
<evidence type="ECO:0000256" key="1">
    <source>
        <dbReference type="SAM" id="MobiDB-lite"/>
    </source>
</evidence>
<protein>
    <submittedName>
        <fullName evidence="2">Uncharacterized protein</fullName>
    </submittedName>
</protein>
<feature type="compositionally biased region" description="Basic residues" evidence="1">
    <location>
        <begin position="98"/>
        <end position="110"/>
    </location>
</feature>
<reference evidence="2" key="1">
    <citation type="journal article" date="2009" name="PLoS Genet.">
        <title>Sequencing, mapping, and analysis of 27,455 maize full-length cDNAs.</title>
        <authorList>
            <person name="Soderlund C."/>
            <person name="Descour A."/>
            <person name="Kudrna D."/>
            <person name="Bomhoff M."/>
            <person name="Boyd L."/>
            <person name="Currie J."/>
            <person name="Angelova A."/>
            <person name="Collura K."/>
            <person name="Wissotski M."/>
            <person name="Ashley E."/>
            <person name="Morrow D."/>
            <person name="Fernandes J."/>
            <person name="Walbot V."/>
            <person name="Yu Y."/>
        </authorList>
    </citation>
    <scope>NUCLEOTIDE SEQUENCE</scope>
    <source>
        <strain evidence="2">B73</strain>
    </source>
</reference>
<proteinExistence type="evidence at transcript level"/>
<dbReference type="EMBL" id="BT088366">
    <property type="protein sequence ID" value="ACR38719.1"/>
    <property type="molecule type" value="mRNA"/>
</dbReference>
<feature type="compositionally biased region" description="Basic residues" evidence="1">
    <location>
        <begin position="1"/>
        <end position="13"/>
    </location>
</feature>